<evidence type="ECO:0000313" key="4">
    <source>
        <dbReference type="Proteomes" id="UP000053989"/>
    </source>
</evidence>
<feature type="region of interest" description="Disordered" evidence="1">
    <location>
        <begin position="15"/>
        <end position="42"/>
    </location>
</feature>
<organism evidence="3 4">
    <name type="scientific">Scleroderma citrinum Foug A</name>
    <dbReference type="NCBI Taxonomy" id="1036808"/>
    <lineage>
        <taxon>Eukaryota</taxon>
        <taxon>Fungi</taxon>
        <taxon>Dikarya</taxon>
        <taxon>Basidiomycota</taxon>
        <taxon>Agaricomycotina</taxon>
        <taxon>Agaricomycetes</taxon>
        <taxon>Agaricomycetidae</taxon>
        <taxon>Boletales</taxon>
        <taxon>Sclerodermatineae</taxon>
        <taxon>Sclerodermataceae</taxon>
        <taxon>Scleroderma</taxon>
    </lineage>
</organism>
<feature type="compositionally biased region" description="Basic and acidic residues" evidence="1">
    <location>
        <begin position="15"/>
        <end position="24"/>
    </location>
</feature>
<keyword evidence="2" id="KW-0472">Membrane</keyword>
<proteinExistence type="predicted"/>
<dbReference type="InParanoid" id="A0A0C2ZZJ3"/>
<reference evidence="3 4" key="1">
    <citation type="submission" date="2014-04" db="EMBL/GenBank/DDBJ databases">
        <authorList>
            <consortium name="DOE Joint Genome Institute"/>
            <person name="Kuo A."/>
            <person name="Kohler A."/>
            <person name="Nagy L.G."/>
            <person name="Floudas D."/>
            <person name="Copeland A."/>
            <person name="Barry K.W."/>
            <person name="Cichocki N."/>
            <person name="Veneault-Fourrey C."/>
            <person name="LaButti K."/>
            <person name="Lindquist E.A."/>
            <person name="Lipzen A."/>
            <person name="Lundell T."/>
            <person name="Morin E."/>
            <person name="Murat C."/>
            <person name="Sun H."/>
            <person name="Tunlid A."/>
            <person name="Henrissat B."/>
            <person name="Grigoriev I.V."/>
            <person name="Hibbett D.S."/>
            <person name="Martin F."/>
            <person name="Nordberg H.P."/>
            <person name="Cantor M.N."/>
            <person name="Hua S.X."/>
        </authorList>
    </citation>
    <scope>NUCLEOTIDE SEQUENCE [LARGE SCALE GENOMIC DNA]</scope>
    <source>
        <strain evidence="3 4">Foug A</strain>
    </source>
</reference>
<evidence type="ECO:0000313" key="3">
    <source>
        <dbReference type="EMBL" id="KIM66838.1"/>
    </source>
</evidence>
<keyword evidence="4" id="KW-1185">Reference proteome</keyword>
<reference evidence="4" key="2">
    <citation type="submission" date="2015-01" db="EMBL/GenBank/DDBJ databases">
        <title>Evolutionary Origins and Diversification of the Mycorrhizal Mutualists.</title>
        <authorList>
            <consortium name="DOE Joint Genome Institute"/>
            <consortium name="Mycorrhizal Genomics Consortium"/>
            <person name="Kohler A."/>
            <person name="Kuo A."/>
            <person name="Nagy L.G."/>
            <person name="Floudas D."/>
            <person name="Copeland A."/>
            <person name="Barry K.W."/>
            <person name="Cichocki N."/>
            <person name="Veneault-Fourrey C."/>
            <person name="LaButti K."/>
            <person name="Lindquist E.A."/>
            <person name="Lipzen A."/>
            <person name="Lundell T."/>
            <person name="Morin E."/>
            <person name="Murat C."/>
            <person name="Riley R."/>
            <person name="Ohm R."/>
            <person name="Sun H."/>
            <person name="Tunlid A."/>
            <person name="Henrissat B."/>
            <person name="Grigoriev I.V."/>
            <person name="Hibbett D.S."/>
            <person name="Martin F."/>
        </authorList>
    </citation>
    <scope>NUCLEOTIDE SEQUENCE [LARGE SCALE GENOMIC DNA]</scope>
    <source>
        <strain evidence="4">Foug A</strain>
    </source>
</reference>
<feature type="non-terminal residue" evidence="3">
    <location>
        <position position="1"/>
    </location>
</feature>
<dbReference type="AlphaFoldDB" id="A0A0C2ZZJ3"/>
<feature type="transmembrane region" description="Helical" evidence="2">
    <location>
        <begin position="106"/>
        <end position="126"/>
    </location>
</feature>
<evidence type="ECO:0000256" key="1">
    <source>
        <dbReference type="SAM" id="MobiDB-lite"/>
    </source>
</evidence>
<dbReference type="EMBL" id="KN822015">
    <property type="protein sequence ID" value="KIM66838.1"/>
    <property type="molecule type" value="Genomic_DNA"/>
</dbReference>
<evidence type="ECO:0000256" key="2">
    <source>
        <dbReference type="SAM" id="Phobius"/>
    </source>
</evidence>
<keyword evidence="2" id="KW-0812">Transmembrane</keyword>
<dbReference type="Proteomes" id="UP000053989">
    <property type="component" value="Unassembled WGS sequence"/>
</dbReference>
<protein>
    <submittedName>
        <fullName evidence="3">Uncharacterized protein</fullName>
    </submittedName>
</protein>
<gene>
    <name evidence="3" type="ORF">SCLCIDRAFT_65076</name>
</gene>
<feature type="non-terminal residue" evidence="3">
    <location>
        <position position="149"/>
    </location>
</feature>
<feature type="compositionally biased region" description="Polar residues" evidence="1">
    <location>
        <begin position="25"/>
        <end position="41"/>
    </location>
</feature>
<name>A0A0C2ZZJ3_9AGAM</name>
<sequence>DEDKSMWSDDFDYHSHLTSDRDDSNSNYSTKSYAPSRNMFQTVDKEGHVPKETLPGENLEGETSEVVREMSARRRWVLLCWLLTWWIPSPFLKWFRCMKRQDALNIIWFICACAVFVIAVLGLVICPTQHMFNTSELVSHSYQNDPKNV</sequence>
<keyword evidence="2" id="KW-1133">Transmembrane helix</keyword>
<dbReference type="OrthoDB" id="2686234at2759"/>
<dbReference type="STRING" id="1036808.A0A0C2ZZJ3"/>
<dbReference type="HOGENOM" id="CLU_1754175_0_0_1"/>
<accession>A0A0C2ZZJ3</accession>